<dbReference type="AlphaFoldDB" id="A0A841PYZ6"/>
<keyword evidence="4" id="KW-0233">DNA recombination</keyword>
<gene>
    <name evidence="8" type="ORF">HNR44_001700</name>
</gene>
<dbReference type="PROSITE" id="PS51900">
    <property type="entry name" value="CB"/>
    <property type="match status" value="1"/>
</dbReference>
<keyword evidence="9" id="KW-1185">Reference proteome</keyword>
<dbReference type="InterPro" id="IPR004107">
    <property type="entry name" value="Integrase_SAM-like_N"/>
</dbReference>
<sequence>MKHNLLKDPILDEFKNHLEAKGKSVNTISSYITSVRKYLEWFIARYGTIPGQLFSENITDYKLYMTHQNVGASTFNARLAGLRAWNHYLIAQGVQTEYVIAKNDNKIVQKPYASPATHTEQDIQRFLQTVLEGGSKRDYALVTLLAYAGLRISEALYLKINDIHFEARELEVKDSKGNKTRTVFLSDRVVRSIKKYLKDEREQYRLSEVSPYLFLSNRSQQLSRVTVYKSFEKYTSVMAINPPITPHDLRHFFCSNALEKGFDVHEVASMAGHSNIHTTLLYTNPSRKKILEKINSL</sequence>
<evidence type="ECO:0000256" key="5">
    <source>
        <dbReference type="PROSITE-ProRule" id="PRU01248"/>
    </source>
</evidence>
<feature type="domain" description="Core-binding (CB)" evidence="7">
    <location>
        <begin position="5"/>
        <end position="90"/>
    </location>
</feature>
<dbReference type="PANTHER" id="PTHR30349:SF41">
    <property type="entry name" value="INTEGRASE_RECOMBINASE PROTEIN MJ0367-RELATED"/>
    <property type="match status" value="1"/>
</dbReference>
<evidence type="ECO:0000259" key="6">
    <source>
        <dbReference type="PROSITE" id="PS51898"/>
    </source>
</evidence>
<dbReference type="Pfam" id="PF00589">
    <property type="entry name" value="Phage_integrase"/>
    <property type="match status" value="1"/>
</dbReference>
<dbReference type="GO" id="GO:0015074">
    <property type="term" value="P:DNA integration"/>
    <property type="evidence" value="ECO:0007669"/>
    <property type="project" value="UniProtKB-KW"/>
</dbReference>
<keyword evidence="2" id="KW-0229">DNA integration</keyword>
<dbReference type="Proteomes" id="UP000568839">
    <property type="component" value="Unassembled WGS sequence"/>
</dbReference>
<dbReference type="PROSITE" id="PS51898">
    <property type="entry name" value="TYR_RECOMBINASE"/>
    <property type="match status" value="1"/>
</dbReference>
<dbReference type="Gene3D" id="1.10.443.10">
    <property type="entry name" value="Intergrase catalytic core"/>
    <property type="match status" value="1"/>
</dbReference>
<dbReference type="RefSeq" id="WP_184403689.1">
    <property type="nucleotide sequence ID" value="NZ_JACHHJ010000002.1"/>
</dbReference>
<dbReference type="InterPro" id="IPR010998">
    <property type="entry name" value="Integrase_recombinase_N"/>
</dbReference>
<organism evidence="8 9">
    <name type="scientific">Geomicrobium halophilum</name>
    <dbReference type="NCBI Taxonomy" id="549000"/>
    <lineage>
        <taxon>Bacteria</taxon>
        <taxon>Bacillati</taxon>
        <taxon>Bacillota</taxon>
        <taxon>Bacilli</taxon>
        <taxon>Bacillales</taxon>
        <taxon>Geomicrobium</taxon>
    </lineage>
</organism>
<dbReference type="InterPro" id="IPR013762">
    <property type="entry name" value="Integrase-like_cat_sf"/>
</dbReference>
<dbReference type="InterPro" id="IPR011010">
    <property type="entry name" value="DNA_brk_join_enz"/>
</dbReference>
<evidence type="ECO:0000256" key="3">
    <source>
        <dbReference type="ARBA" id="ARBA00023125"/>
    </source>
</evidence>
<dbReference type="Pfam" id="PF13495">
    <property type="entry name" value="Phage_int_SAM_4"/>
    <property type="match status" value="1"/>
</dbReference>
<dbReference type="Gene3D" id="1.10.150.130">
    <property type="match status" value="1"/>
</dbReference>
<dbReference type="EMBL" id="JACHHJ010000002">
    <property type="protein sequence ID" value="MBB6449722.1"/>
    <property type="molecule type" value="Genomic_DNA"/>
</dbReference>
<evidence type="ECO:0000259" key="7">
    <source>
        <dbReference type="PROSITE" id="PS51900"/>
    </source>
</evidence>
<protein>
    <submittedName>
        <fullName evidence="8">Integrase/recombinase XerD</fullName>
    </submittedName>
</protein>
<feature type="domain" description="Tyr recombinase" evidence="6">
    <location>
        <begin position="113"/>
        <end position="295"/>
    </location>
</feature>
<keyword evidence="3 5" id="KW-0238">DNA-binding</keyword>
<evidence type="ECO:0000313" key="9">
    <source>
        <dbReference type="Proteomes" id="UP000568839"/>
    </source>
</evidence>
<reference evidence="8 9" key="1">
    <citation type="submission" date="2020-08" db="EMBL/GenBank/DDBJ databases">
        <title>Genomic Encyclopedia of Type Strains, Phase IV (KMG-IV): sequencing the most valuable type-strain genomes for metagenomic binning, comparative biology and taxonomic classification.</title>
        <authorList>
            <person name="Goeker M."/>
        </authorList>
    </citation>
    <scope>NUCLEOTIDE SEQUENCE [LARGE SCALE GENOMIC DNA]</scope>
    <source>
        <strain evidence="8 9">DSM 21769</strain>
    </source>
</reference>
<dbReference type="InterPro" id="IPR050090">
    <property type="entry name" value="Tyrosine_recombinase_XerCD"/>
</dbReference>
<name>A0A841PYZ6_9BACL</name>
<evidence type="ECO:0000256" key="1">
    <source>
        <dbReference type="ARBA" id="ARBA00008857"/>
    </source>
</evidence>
<evidence type="ECO:0000313" key="8">
    <source>
        <dbReference type="EMBL" id="MBB6449722.1"/>
    </source>
</evidence>
<dbReference type="CDD" id="cd00397">
    <property type="entry name" value="DNA_BRE_C"/>
    <property type="match status" value="1"/>
</dbReference>
<dbReference type="PANTHER" id="PTHR30349">
    <property type="entry name" value="PHAGE INTEGRASE-RELATED"/>
    <property type="match status" value="1"/>
</dbReference>
<comment type="similarity">
    <text evidence="1">Belongs to the 'phage' integrase family.</text>
</comment>
<evidence type="ECO:0000256" key="4">
    <source>
        <dbReference type="ARBA" id="ARBA00023172"/>
    </source>
</evidence>
<evidence type="ECO:0000256" key="2">
    <source>
        <dbReference type="ARBA" id="ARBA00022908"/>
    </source>
</evidence>
<proteinExistence type="inferred from homology"/>
<accession>A0A841PYZ6</accession>
<dbReference type="GO" id="GO:0003677">
    <property type="term" value="F:DNA binding"/>
    <property type="evidence" value="ECO:0007669"/>
    <property type="project" value="UniProtKB-UniRule"/>
</dbReference>
<dbReference type="InterPro" id="IPR044068">
    <property type="entry name" value="CB"/>
</dbReference>
<dbReference type="SUPFAM" id="SSF56349">
    <property type="entry name" value="DNA breaking-rejoining enzymes"/>
    <property type="match status" value="1"/>
</dbReference>
<comment type="caution">
    <text evidence="8">The sequence shown here is derived from an EMBL/GenBank/DDBJ whole genome shotgun (WGS) entry which is preliminary data.</text>
</comment>
<dbReference type="GO" id="GO:0006310">
    <property type="term" value="P:DNA recombination"/>
    <property type="evidence" value="ECO:0007669"/>
    <property type="project" value="UniProtKB-KW"/>
</dbReference>
<dbReference type="InterPro" id="IPR002104">
    <property type="entry name" value="Integrase_catalytic"/>
</dbReference>